<reference evidence="1 2" key="1">
    <citation type="journal article" date="2019" name="Appl. Microbiol. Biotechnol.">
        <title>Uncovering carbohydrate metabolism through a genotype-phenotype association study of 56 lactic acid bacteria genomes.</title>
        <authorList>
            <person name="Buron-Moles G."/>
            <person name="Chailyan A."/>
            <person name="Dolejs I."/>
            <person name="Forster J."/>
            <person name="Miks M.H."/>
        </authorList>
    </citation>
    <scope>NUCLEOTIDE SEQUENCE [LARGE SCALE GENOMIC DNA]</scope>
    <source>
        <strain evidence="1 2">ATCC 49373</strain>
    </source>
</reference>
<organism evidence="1 2">
    <name type="scientific">Secundilactobacillus malefermentans</name>
    <dbReference type="NCBI Taxonomy" id="176292"/>
    <lineage>
        <taxon>Bacteria</taxon>
        <taxon>Bacillati</taxon>
        <taxon>Bacillota</taxon>
        <taxon>Bacilli</taxon>
        <taxon>Lactobacillales</taxon>
        <taxon>Lactobacillaceae</taxon>
        <taxon>Secundilactobacillus</taxon>
    </lineage>
</organism>
<protein>
    <recommendedName>
        <fullName evidence="3">GyrI-like small molecule binding domain-containing protein</fullName>
    </recommendedName>
</protein>
<sequence>MFDWEDREQAEYSRSTHISFVELTKRSYLTASGTAPKRTVDPTFLAKAAAVTKLAQLISEGPKAGIEVPGFKDYRPYPVQAVWHGDDFKIWLKQPLFINETIYNQAVNQASLSELVNFEQLSEGTEMQTSFSGAVTATQVDGLQEEAKEVGYQLVDSGSHREVYLDGLPLTDDKQVLVRIPIDATGKRPPLAAVN</sequence>
<accession>A0A4R5NEB3</accession>
<dbReference type="RefSeq" id="WP_010619500.1">
    <property type="nucleotide sequence ID" value="NZ_PUFO01000107.1"/>
</dbReference>
<dbReference type="STRING" id="1122149.FD44_GL000471"/>
<dbReference type="Proteomes" id="UP000294854">
    <property type="component" value="Unassembled WGS sequence"/>
</dbReference>
<dbReference type="EMBL" id="PUFO01000107">
    <property type="protein sequence ID" value="TDG71167.1"/>
    <property type="molecule type" value="Genomic_DNA"/>
</dbReference>
<name>A0A4R5NEB3_9LACO</name>
<comment type="caution">
    <text evidence="1">The sequence shown here is derived from an EMBL/GenBank/DDBJ whole genome shotgun (WGS) entry which is preliminary data.</text>
</comment>
<evidence type="ECO:0000313" key="2">
    <source>
        <dbReference type="Proteomes" id="UP000294854"/>
    </source>
</evidence>
<dbReference type="AlphaFoldDB" id="A0A4R5NEB3"/>
<dbReference type="OrthoDB" id="2286647at2"/>
<keyword evidence="2" id="KW-1185">Reference proteome</keyword>
<evidence type="ECO:0000313" key="1">
    <source>
        <dbReference type="EMBL" id="TDG71167.1"/>
    </source>
</evidence>
<proteinExistence type="predicted"/>
<gene>
    <name evidence="1" type="ORF">C5L31_001854</name>
</gene>
<dbReference type="Gene3D" id="3.20.80.10">
    <property type="entry name" value="Regulatory factor, effector binding domain"/>
    <property type="match status" value="1"/>
</dbReference>
<dbReference type="InterPro" id="IPR011256">
    <property type="entry name" value="Reg_factor_effector_dom_sf"/>
</dbReference>
<evidence type="ECO:0008006" key="3">
    <source>
        <dbReference type="Google" id="ProtNLM"/>
    </source>
</evidence>